<dbReference type="PRINTS" id="PR00315">
    <property type="entry name" value="ELONGATNFCT"/>
</dbReference>
<dbReference type="InterPro" id="IPR009000">
    <property type="entry name" value="Transl_B-barrel_sf"/>
</dbReference>
<sequence>MAGKARVHELAKELGVTSKEVLARLNEQGEFVKSASSTVEAPVARRLRESFGGAKPAAGPAAQKGSAKAPENAPGPAAAKAPAKSVDAALESAIDNAVGNGAPAGTPAKADSGRPTTATPASAASQASAAAAAAPAPGPAPAPAPAPGQPASPQAPHPGMTPGPRPGPAPKPGVRTPRVGNNPFSSAQPVDRPIPRPHPQAPRPGGPRPGAPRPGGASPGSMPPRPGGAAGGPRPPRTGAPRPGGARPGGGPGGGRTDGGGGNYRGGGGGVGAAPGGGGGFRGRPGGGGPGGGGGGRPGQRGGAAGAFGRPGGAPRRGRKSKRAKRAEYENMQAPVVGGVRLPHGNGETIRLARGASLSDFADKINANPAALVQALFNLGEMVTATQSVGDETLELLGSEMNYVVQVVSPEDEDRELLESFDLTYGEDTGDESELQTRPPVVTVMGHVDHGKTRLLDTIRKASVREGEAGGITQHIGAYQVSVDLDGDERLITFIDTPGHEAFTAMRARGAKATDIAILVVAADDGVMPQTVEAINHAQAADVPIVVAVNKIDKEGADPAKIRGQLTEYGLVAEDFGGDTMFVDISAKVGTNIEALEEAVLLTADAALDLRANPDMEAQGVAIEAHLDRGRGPVATVLIQRGTLRVGDSVVAGDAYGRVRRMVDEHGEDVEEALPSRPVQVIGFTSVPGAGDNFLVVDEDRIARQIADRRSARKRNALAARSRKRISLEDLDSALKETSQLNLILKGDNAGTVEALEEALMGIEVDDEVALRVIDRGVGGITETNVNLASASDAIIIGFNVRAEGKATELANREGVEIRYYSVIYQAIDEIEKALRGMLKPIYEENQLGRAEIRALFRSSKVGNIAGCLITSGVVRRNAKARLLRDNIVVTENLTINSLRREKDDVTEVREGFECGMTLGYSDIKEGDVIESYELVQKERS</sequence>
<dbReference type="NCBIfam" id="TIGR00231">
    <property type="entry name" value="small_GTP"/>
    <property type="match status" value="1"/>
</dbReference>
<keyword evidence="5 10" id="KW-0396">Initiation factor</keyword>
<gene>
    <name evidence="10" type="primary">infB</name>
    <name evidence="14" type="ORF">BST12_03160</name>
</gene>
<comment type="caution">
    <text evidence="14">The sequence shown here is derived from an EMBL/GenBank/DDBJ whole genome shotgun (WGS) entry which is preliminary data.</text>
</comment>
<dbReference type="Gene3D" id="1.10.10.2480">
    <property type="match status" value="1"/>
</dbReference>
<dbReference type="OrthoDB" id="9811804at2"/>
<feature type="compositionally biased region" description="Pro residues" evidence="12">
    <location>
        <begin position="196"/>
        <end position="212"/>
    </location>
</feature>
<accession>A0A1X0A5E2</accession>
<feature type="binding site" evidence="10">
    <location>
        <begin position="446"/>
        <end position="453"/>
    </location>
    <ligand>
        <name>GTP</name>
        <dbReference type="ChEBI" id="CHEBI:37565"/>
    </ligand>
</feature>
<evidence type="ECO:0000256" key="9">
    <source>
        <dbReference type="ARBA" id="ARBA00025162"/>
    </source>
</evidence>
<dbReference type="Pfam" id="PF00009">
    <property type="entry name" value="GTP_EFTU"/>
    <property type="match status" value="1"/>
</dbReference>
<feature type="region of interest" description="Disordered" evidence="12">
    <location>
        <begin position="35"/>
        <end position="327"/>
    </location>
</feature>
<dbReference type="Gene3D" id="3.40.50.300">
    <property type="entry name" value="P-loop containing nucleotide triphosphate hydrolases"/>
    <property type="match status" value="1"/>
</dbReference>
<keyword evidence="15" id="KW-1185">Reference proteome</keyword>
<evidence type="ECO:0000256" key="2">
    <source>
        <dbReference type="ARBA" id="ARBA00007733"/>
    </source>
</evidence>
<dbReference type="Pfam" id="PF04760">
    <property type="entry name" value="IF2_N"/>
    <property type="match status" value="2"/>
</dbReference>
<keyword evidence="6 10" id="KW-0547">Nucleotide-binding</keyword>
<keyword evidence="8 10" id="KW-0342">GTP-binding</keyword>
<dbReference type="FunFam" id="3.40.50.10050:FF:000001">
    <property type="entry name" value="Translation initiation factor IF-2"/>
    <property type="match status" value="1"/>
</dbReference>
<dbReference type="Gene3D" id="3.40.50.10050">
    <property type="entry name" value="Translation initiation factor IF- 2, domain 3"/>
    <property type="match status" value="1"/>
</dbReference>
<dbReference type="InterPro" id="IPR053905">
    <property type="entry name" value="EF-G-like_DII"/>
</dbReference>
<dbReference type="Pfam" id="PF11987">
    <property type="entry name" value="IF-2"/>
    <property type="match status" value="1"/>
</dbReference>
<evidence type="ECO:0000256" key="8">
    <source>
        <dbReference type="ARBA" id="ARBA00023134"/>
    </source>
</evidence>
<feature type="domain" description="Tr-type G" evidence="13">
    <location>
        <begin position="437"/>
        <end position="608"/>
    </location>
</feature>
<feature type="compositionally biased region" description="Low complexity" evidence="12">
    <location>
        <begin position="52"/>
        <end position="89"/>
    </location>
</feature>
<dbReference type="PANTHER" id="PTHR43381:SF5">
    <property type="entry name" value="TR-TYPE G DOMAIN-CONTAINING PROTEIN"/>
    <property type="match status" value="1"/>
</dbReference>
<feature type="compositionally biased region" description="Gly residues" evidence="12">
    <location>
        <begin position="246"/>
        <end position="312"/>
    </location>
</feature>
<evidence type="ECO:0000259" key="13">
    <source>
        <dbReference type="PROSITE" id="PS51722"/>
    </source>
</evidence>
<dbReference type="NCBIfam" id="TIGR00487">
    <property type="entry name" value="IF-2"/>
    <property type="match status" value="1"/>
</dbReference>
<feature type="compositionally biased region" description="Basic residues" evidence="12">
    <location>
        <begin position="316"/>
        <end position="325"/>
    </location>
</feature>
<feature type="compositionally biased region" description="Pro residues" evidence="12">
    <location>
        <begin position="136"/>
        <end position="171"/>
    </location>
</feature>
<dbReference type="InterPro" id="IPR005225">
    <property type="entry name" value="Small_GTP-bd"/>
</dbReference>
<organism evidence="14 15">
    <name type="scientific">Mycobacterium angelicum</name>
    <dbReference type="NCBI Taxonomy" id="470074"/>
    <lineage>
        <taxon>Bacteria</taxon>
        <taxon>Bacillati</taxon>
        <taxon>Actinomycetota</taxon>
        <taxon>Actinomycetes</taxon>
        <taxon>Mycobacteriales</taxon>
        <taxon>Mycobacteriaceae</taxon>
        <taxon>Mycobacterium</taxon>
    </lineage>
</organism>
<feature type="binding site" evidence="10">
    <location>
        <begin position="496"/>
        <end position="500"/>
    </location>
    <ligand>
        <name>GTP</name>
        <dbReference type="ChEBI" id="CHEBI:37565"/>
    </ligand>
</feature>
<protein>
    <recommendedName>
        <fullName evidence="3 10">Translation initiation factor IF-2</fullName>
    </recommendedName>
</protein>
<feature type="binding site" evidence="10">
    <location>
        <begin position="550"/>
        <end position="553"/>
    </location>
    <ligand>
        <name>GTP</name>
        <dbReference type="ChEBI" id="CHEBI:37565"/>
    </ligand>
</feature>
<dbReference type="FunFam" id="1.10.10.2480:FF:000003">
    <property type="entry name" value="Translation initiation factor IF-2"/>
    <property type="match status" value="1"/>
</dbReference>
<dbReference type="GO" id="GO:0003924">
    <property type="term" value="F:GTPase activity"/>
    <property type="evidence" value="ECO:0007669"/>
    <property type="project" value="UniProtKB-UniRule"/>
</dbReference>
<dbReference type="CDD" id="cd03702">
    <property type="entry name" value="IF2_mtIF2_II"/>
    <property type="match status" value="1"/>
</dbReference>
<dbReference type="Proteomes" id="UP000192284">
    <property type="component" value="Unassembled WGS sequence"/>
</dbReference>
<evidence type="ECO:0000256" key="5">
    <source>
        <dbReference type="ARBA" id="ARBA00022540"/>
    </source>
</evidence>
<dbReference type="PROSITE" id="PS01176">
    <property type="entry name" value="IF2"/>
    <property type="match status" value="1"/>
</dbReference>
<dbReference type="PANTHER" id="PTHR43381">
    <property type="entry name" value="TRANSLATION INITIATION FACTOR IF-2-RELATED"/>
    <property type="match status" value="1"/>
</dbReference>
<dbReference type="FunFam" id="3.40.50.300:FF:000019">
    <property type="entry name" value="Translation initiation factor IF-2"/>
    <property type="match status" value="1"/>
</dbReference>
<name>A0A1X0A5E2_MYCAN</name>
<dbReference type="EMBL" id="MVHE01000003">
    <property type="protein sequence ID" value="ORA25299.1"/>
    <property type="molecule type" value="Genomic_DNA"/>
</dbReference>
<dbReference type="PROSITE" id="PS51722">
    <property type="entry name" value="G_TR_2"/>
    <property type="match status" value="1"/>
</dbReference>
<dbReference type="InterPro" id="IPR044145">
    <property type="entry name" value="IF2_II"/>
</dbReference>
<dbReference type="CDD" id="cd03692">
    <property type="entry name" value="mtIF2_IVc"/>
    <property type="match status" value="1"/>
</dbReference>
<dbReference type="SUPFAM" id="SSF52540">
    <property type="entry name" value="P-loop containing nucleoside triphosphate hydrolases"/>
    <property type="match status" value="1"/>
</dbReference>
<dbReference type="InterPro" id="IPR027417">
    <property type="entry name" value="P-loop_NTPase"/>
</dbReference>
<dbReference type="Gene3D" id="2.40.30.10">
    <property type="entry name" value="Translation factors"/>
    <property type="match status" value="2"/>
</dbReference>
<dbReference type="GO" id="GO:0005525">
    <property type="term" value="F:GTP binding"/>
    <property type="evidence" value="ECO:0007669"/>
    <property type="project" value="UniProtKB-KW"/>
</dbReference>
<evidence type="ECO:0000256" key="4">
    <source>
        <dbReference type="ARBA" id="ARBA00022490"/>
    </source>
</evidence>
<evidence type="ECO:0000256" key="7">
    <source>
        <dbReference type="ARBA" id="ARBA00022917"/>
    </source>
</evidence>
<dbReference type="Pfam" id="PF22042">
    <property type="entry name" value="EF-G_D2"/>
    <property type="match status" value="1"/>
</dbReference>
<dbReference type="FunFam" id="2.40.30.10:FF:000008">
    <property type="entry name" value="Translation initiation factor IF-2"/>
    <property type="match status" value="1"/>
</dbReference>
<reference evidence="14 15" key="1">
    <citation type="submission" date="2017-02" db="EMBL/GenBank/DDBJ databases">
        <title>The new phylogeny of genus Mycobacterium.</title>
        <authorList>
            <person name="Tortoli E."/>
            <person name="Trovato A."/>
            <person name="Cirillo D.M."/>
        </authorList>
    </citation>
    <scope>NUCLEOTIDE SEQUENCE [LARGE SCALE GENOMIC DNA]</scope>
    <source>
        <strain evidence="14 15">DSM 45057</strain>
    </source>
</reference>
<dbReference type="SUPFAM" id="SSF52156">
    <property type="entry name" value="Initiation factor IF2/eIF5b, domain 3"/>
    <property type="match status" value="1"/>
</dbReference>
<feature type="compositionally biased region" description="Low complexity" evidence="12">
    <location>
        <begin position="115"/>
        <end position="135"/>
    </location>
</feature>
<dbReference type="InterPro" id="IPR000178">
    <property type="entry name" value="TF_IF2_bacterial-like"/>
</dbReference>
<dbReference type="AlphaFoldDB" id="A0A1X0A5E2"/>
<comment type="subcellular location">
    <subcellularLocation>
        <location evidence="1 10">Cytoplasm</location>
    </subcellularLocation>
</comment>
<evidence type="ECO:0000256" key="11">
    <source>
        <dbReference type="RuleBase" id="RU000644"/>
    </source>
</evidence>
<dbReference type="InterPro" id="IPR023115">
    <property type="entry name" value="TIF_IF2_dom3"/>
</dbReference>
<keyword evidence="4 10" id="KW-0963">Cytoplasm</keyword>
<comment type="function">
    <text evidence="9 10 11">One of the essential components for the initiation of protein synthesis. Protects formylmethionyl-tRNA from spontaneous hydrolysis and promotes its binding to the 30S ribosomal subunits. Also involved in the hydrolysis of GTP during the formation of the 70S ribosomal complex.</text>
</comment>
<evidence type="ECO:0000256" key="1">
    <source>
        <dbReference type="ARBA" id="ARBA00004496"/>
    </source>
</evidence>
<evidence type="ECO:0000313" key="15">
    <source>
        <dbReference type="Proteomes" id="UP000192284"/>
    </source>
</evidence>
<dbReference type="FunFam" id="2.40.30.10:FF:000007">
    <property type="entry name" value="Translation initiation factor IF-2"/>
    <property type="match status" value="1"/>
</dbReference>
<evidence type="ECO:0000256" key="10">
    <source>
        <dbReference type="HAMAP-Rule" id="MF_00100"/>
    </source>
</evidence>
<comment type="caution">
    <text evidence="10">Lacks conserved residue(s) required for the propagation of feature annotation.</text>
</comment>
<proteinExistence type="inferred from homology"/>
<evidence type="ECO:0000313" key="14">
    <source>
        <dbReference type="EMBL" id="ORA25299.1"/>
    </source>
</evidence>
<evidence type="ECO:0000256" key="3">
    <source>
        <dbReference type="ARBA" id="ARBA00020675"/>
    </source>
</evidence>
<evidence type="ECO:0000256" key="6">
    <source>
        <dbReference type="ARBA" id="ARBA00022741"/>
    </source>
</evidence>
<dbReference type="InterPro" id="IPR036925">
    <property type="entry name" value="TIF_IF2_dom3_sf"/>
</dbReference>
<dbReference type="CDD" id="cd01887">
    <property type="entry name" value="IF2_eIF5B"/>
    <property type="match status" value="1"/>
</dbReference>
<dbReference type="RefSeq" id="WP_083111558.1">
    <property type="nucleotide sequence ID" value="NZ_JACKTS010000031.1"/>
</dbReference>
<dbReference type="SUPFAM" id="SSF50447">
    <property type="entry name" value="Translation proteins"/>
    <property type="match status" value="2"/>
</dbReference>
<dbReference type="InterPro" id="IPR000795">
    <property type="entry name" value="T_Tr_GTP-bd_dom"/>
</dbReference>
<dbReference type="InterPro" id="IPR006847">
    <property type="entry name" value="IF2_N"/>
</dbReference>
<comment type="similarity">
    <text evidence="2 10 11">Belongs to the TRAFAC class translation factor GTPase superfamily. Classic translation factor GTPase family. IF-2 subfamily.</text>
</comment>
<evidence type="ECO:0000256" key="12">
    <source>
        <dbReference type="SAM" id="MobiDB-lite"/>
    </source>
</evidence>
<keyword evidence="7 10" id="KW-0648">Protein biosynthesis</keyword>
<dbReference type="InterPro" id="IPR015760">
    <property type="entry name" value="TIF_IF2"/>
</dbReference>
<dbReference type="GO" id="GO:0005829">
    <property type="term" value="C:cytosol"/>
    <property type="evidence" value="ECO:0007669"/>
    <property type="project" value="TreeGrafter"/>
</dbReference>
<dbReference type="HAMAP" id="MF_00100_B">
    <property type="entry name" value="IF_2_B"/>
    <property type="match status" value="1"/>
</dbReference>
<dbReference type="GO" id="GO:0003743">
    <property type="term" value="F:translation initiation factor activity"/>
    <property type="evidence" value="ECO:0007669"/>
    <property type="project" value="UniProtKB-UniRule"/>
</dbReference>